<keyword evidence="2" id="KW-1185">Reference proteome</keyword>
<name>A0A453KBZ5_AEGTS</name>
<dbReference type="EnsemblPlants" id="AET5Gv20366700.2">
    <property type="protein sequence ID" value="AET5Gv20366700.2"/>
    <property type="gene ID" value="AET5Gv20366700"/>
</dbReference>
<dbReference type="Gramene" id="AET5Gv20366700.2">
    <property type="protein sequence ID" value="AET5Gv20366700.2"/>
    <property type="gene ID" value="AET5Gv20366700"/>
</dbReference>
<protein>
    <submittedName>
        <fullName evidence="1">Uncharacterized protein</fullName>
    </submittedName>
</protein>
<reference evidence="1" key="5">
    <citation type="journal article" date="2021" name="G3 (Bethesda)">
        <title>Aegilops tauschii genome assembly Aet v5.0 features greater sequence contiguity and improved annotation.</title>
        <authorList>
            <person name="Wang L."/>
            <person name="Zhu T."/>
            <person name="Rodriguez J.C."/>
            <person name="Deal K.R."/>
            <person name="Dubcovsky J."/>
            <person name="McGuire P.E."/>
            <person name="Lux T."/>
            <person name="Spannagl M."/>
            <person name="Mayer K.F.X."/>
            <person name="Baldrich P."/>
            <person name="Meyers B.C."/>
            <person name="Huo N."/>
            <person name="Gu Y.Q."/>
            <person name="Zhou H."/>
            <person name="Devos K.M."/>
            <person name="Bennetzen J.L."/>
            <person name="Unver T."/>
            <person name="Budak H."/>
            <person name="Gulick P.J."/>
            <person name="Galiba G."/>
            <person name="Kalapos B."/>
            <person name="Nelson D.R."/>
            <person name="Li P."/>
            <person name="You F.M."/>
            <person name="Luo M.C."/>
            <person name="Dvorak J."/>
        </authorList>
    </citation>
    <scope>NUCLEOTIDE SEQUENCE [LARGE SCALE GENOMIC DNA]</scope>
    <source>
        <strain evidence="1">cv. AL8/78</strain>
    </source>
</reference>
<dbReference type="Proteomes" id="UP000015105">
    <property type="component" value="Chromosome 5D"/>
</dbReference>
<proteinExistence type="predicted"/>
<evidence type="ECO:0000313" key="1">
    <source>
        <dbReference type="EnsemblPlants" id="AET5Gv20366700.2"/>
    </source>
</evidence>
<reference evidence="2" key="2">
    <citation type="journal article" date="2017" name="Nat. Plants">
        <title>The Aegilops tauschii genome reveals multiple impacts of transposons.</title>
        <authorList>
            <person name="Zhao G."/>
            <person name="Zou C."/>
            <person name="Li K."/>
            <person name="Wang K."/>
            <person name="Li T."/>
            <person name="Gao L."/>
            <person name="Zhang X."/>
            <person name="Wang H."/>
            <person name="Yang Z."/>
            <person name="Liu X."/>
            <person name="Jiang W."/>
            <person name="Mao L."/>
            <person name="Kong X."/>
            <person name="Jiao Y."/>
            <person name="Jia J."/>
        </authorList>
    </citation>
    <scope>NUCLEOTIDE SEQUENCE [LARGE SCALE GENOMIC DNA]</scope>
    <source>
        <strain evidence="2">cv. AL8/78</strain>
    </source>
</reference>
<accession>A0A453KBZ5</accession>
<evidence type="ECO:0000313" key="2">
    <source>
        <dbReference type="Proteomes" id="UP000015105"/>
    </source>
</evidence>
<dbReference type="AlphaFoldDB" id="A0A453KBZ5"/>
<reference evidence="2" key="1">
    <citation type="journal article" date="2014" name="Science">
        <title>Ancient hybridizations among the ancestral genomes of bread wheat.</title>
        <authorList>
            <consortium name="International Wheat Genome Sequencing Consortium,"/>
            <person name="Marcussen T."/>
            <person name="Sandve S.R."/>
            <person name="Heier L."/>
            <person name="Spannagl M."/>
            <person name="Pfeifer M."/>
            <person name="Jakobsen K.S."/>
            <person name="Wulff B.B."/>
            <person name="Steuernagel B."/>
            <person name="Mayer K.F."/>
            <person name="Olsen O.A."/>
        </authorList>
    </citation>
    <scope>NUCLEOTIDE SEQUENCE [LARGE SCALE GENOMIC DNA]</scope>
    <source>
        <strain evidence="2">cv. AL8/78</strain>
    </source>
</reference>
<sequence length="42" mass="4695">IFLEQLFENGMKCSFLFIPENNLRSEQDCCCTAPDQGAGEPV</sequence>
<reference evidence="1" key="4">
    <citation type="submission" date="2019-03" db="UniProtKB">
        <authorList>
            <consortium name="EnsemblPlants"/>
        </authorList>
    </citation>
    <scope>IDENTIFICATION</scope>
</reference>
<organism evidence="1 2">
    <name type="scientific">Aegilops tauschii subsp. strangulata</name>
    <name type="common">Goatgrass</name>
    <dbReference type="NCBI Taxonomy" id="200361"/>
    <lineage>
        <taxon>Eukaryota</taxon>
        <taxon>Viridiplantae</taxon>
        <taxon>Streptophyta</taxon>
        <taxon>Embryophyta</taxon>
        <taxon>Tracheophyta</taxon>
        <taxon>Spermatophyta</taxon>
        <taxon>Magnoliopsida</taxon>
        <taxon>Liliopsida</taxon>
        <taxon>Poales</taxon>
        <taxon>Poaceae</taxon>
        <taxon>BOP clade</taxon>
        <taxon>Pooideae</taxon>
        <taxon>Triticodae</taxon>
        <taxon>Triticeae</taxon>
        <taxon>Triticinae</taxon>
        <taxon>Aegilops</taxon>
    </lineage>
</organism>
<reference evidence="1" key="3">
    <citation type="journal article" date="2017" name="Nature">
        <title>Genome sequence of the progenitor of the wheat D genome Aegilops tauschii.</title>
        <authorList>
            <person name="Luo M.C."/>
            <person name="Gu Y.Q."/>
            <person name="Puiu D."/>
            <person name="Wang H."/>
            <person name="Twardziok S.O."/>
            <person name="Deal K.R."/>
            <person name="Huo N."/>
            <person name="Zhu T."/>
            <person name="Wang L."/>
            <person name="Wang Y."/>
            <person name="McGuire P.E."/>
            <person name="Liu S."/>
            <person name="Long H."/>
            <person name="Ramasamy R.K."/>
            <person name="Rodriguez J.C."/>
            <person name="Van S.L."/>
            <person name="Yuan L."/>
            <person name="Wang Z."/>
            <person name="Xia Z."/>
            <person name="Xiao L."/>
            <person name="Anderson O.D."/>
            <person name="Ouyang S."/>
            <person name="Liang Y."/>
            <person name="Zimin A.V."/>
            <person name="Pertea G."/>
            <person name="Qi P."/>
            <person name="Bennetzen J.L."/>
            <person name="Dai X."/>
            <person name="Dawson M.W."/>
            <person name="Muller H.G."/>
            <person name="Kugler K."/>
            <person name="Rivarola-Duarte L."/>
            <person name="Spannagl M."/>
            <person name="Mayer K.F.X."/>
            <person name="Lu F.H."/>
            <person name="Bevan M.W."/>
            <person name="Leroy P."/>
            <person name="Li P."/>
            <person name="You F.M."/>
            <person name="Sun Q."/>
            <person name="Liu Z."/>
            <person name="Lyons E."/>
            <person name="Wicker T."/>
            <person name="Salzberg S.L."/>
            <person name="Devos K.M."/>
            <person name="Dvorak J."/>
        </authorList>
    </citation>
    <scope>NUCLEOTIDE SEQUENCE [LARGE SCALE GENOMIC DNA]</scope>
    <source>
        <strain evidence="1">cv. AL8/78</strain>
    </source>
</reference>